<dbReference type="Pfam" id="PF04151">
    <property type="entry name" value="PPC"/>
    <property type="match status" value="1"/>
</dbReference>
<dbReference type="AlphaFoldDB" id="A0A538TXU0"/>
<accession>A0A538TXU0</accession>
<dbReference type="Proteomes" id="UP000319771">
    <property type="component" value="Unassembled WGS sequence"/>
</dbReference>
<evidence type="ECO:0000256" key="1">
    <source>
        <dbReference type="SAM" id="MobiDB-lite"/>
    </source>
</evidence>
<evidence type="ECO:0000259" key="2">
    <source>
        <dbReference type="Pfam" id="PF04151"/>
    </source>
</evidence>
<dbReference type="EMBL" id="VBPB01000386">
    <property type="protein sequence ID" value="TMQ68455.1"/>
    <property type="molecule type" value="Genomic_DNA"/>
</dbReference>
<dbReference type="PROSITE" id="PS51257">
    <property type="entry name" value="PROKAR_LIPOPROTEIN"/>
    <property type="match status" value="1"/>
</dbReference>
<evidence type="ECO:0000313" key="3">
    <source>
        <dbReference type="EMBL" id="TMQ68455.1"/>
    </source>
</evidence>
<proteinExistence type="predicted"/>
<feature type="region of interest" description="Disordered" evidence="1">
    <location>
        <begin position="400"/>
        <end position="423"/>
    </location>
</feature>
<gene>
    <name evidence="3" type="ORF">E6K81_16585</name>
</gene>
<organism evidence="3 4">
    <name type="scientific">Eiseniibacteriota bacterium</name>
    <dbReference type="NCBI Taxonomy" id="2212470"/>
    <lineage>
        <taxon>Bacteria</taxon>
        <taxon>Candidatus Eiseniibacteriota</taxon>
    </lineage>
</organism>
<dbReference type="Gene3D" id="2.60.120.380">
    <property type="match status" value="1"/>
</dbReference>
<dbReference type="Pfam" id="PF01186">
    <property type="entry name" value="Lysyl_oxidase"/>
    <property type="match status" value="1"/>
</dbReference>
<dbReference type="InterPro" id="IPR050912">
    <property type="entry name" value="LOX-like_protein"/>
</dbReference>
<name>A0A538TXU0_UNCEI</name>
<dbReference type="PANTHER" id="PTHR45817">
    <property type="entry name" value="LYSYL OXIDASE-LIKE-RELATED"/>
    <property type="match status" value="1"/>
</dbReference>
<reference evidence="3 4" key="1">
    <citation type="journal article" date="2019" name="Nat. Microbiol.">
        <title>Mediterranean grassland soil C-N compound turnover is dependent on rainfall and depth, and is mediated by genomically divergent microorganisms.</title>
        <authorList>
            <person name="Diamond S."/>
            <person name="Andeer P.F."/>
            <person name="Li Z."/>
            <person name="Crits-Christoph A."/>
            <person name="Burstein D."/>
            <person name="Anantharaman K."/>
            <person name="Lane K.R."/>
            <person name="Thomas B.C."/>
            <person name="Pan C."/>
            <person name="Northen T.R."/>
            <person name="Banfield J.F."/>
        </authorList>
    </citation>
    <scope>NUCLEOTIDE SEQUENCE [LARGE SCALE GENOMIC DNA]</scope>
    <source>
        <strain evidence="3">WS_11</strain>
    </source>
</reference>
<dbReference type="GO" id="GO:0005615">
    <property type="term" value="C:extracellular space"/>
    <property type="evidence" value="ECO:0007669"/>
    <property type="project" value="TreeGrafter"/>
</dbReference>
<dbReference type="InterPro" id="IPR001695">
    <property type="entry name" value="Lysyl_oxidase"/>
</dbReference>
<feature type="domain" description="Peptidase C-terminal archaeal/bacterial" evidence="2">
    <location>
        <begin position="75"/>
        <end position="142"/>
    </location>
</feature>
<dbReference type="GO" id="GO:0005507">
    <property type="term" value="F:copper ion binding"/>
    <property type="evidence" value="ECO:0007669"/>
    <property type="project" value="InterPro"/>
</dbReference>
<dbReference type="InterPro" id="IPR007280">
    <property type="entry name" value="Peptidase_C_arc/bac"/>
</dbReference>
<sequence>MRRLALLLAAVVLLGGACSKISRTPTGPDVSQIQTSKPELPATLAAQPLAVAATVVLTNGVPVTGISDIAGGLRYYTLAVPSGQTQAVFKITGSSGDCDIYVKFGAQPTTSTYDYRPFTNTSNETVTVNNPAAGTWYVMLRGYTAYSGVTLTGSYTASPTSLPDLTVYAAGASPYIETRTFSSTNCAVLEGTVVAGTRRLLRFNAETRNQGTADLYLGSPSAHPELFVYDTCHDHYHFIGYIAFSLLDANNALVAGGQKVAFCIEDFSKFSSSAGPAKYDCNNQGMSVGWADIYSANLDGQWIDITNVAAGTYTLQIVVDPLHKLPEQHPGDPDHERCPRHRPQRRLGVGCLLQDHGPGRRHAAQRRHLGRVGGCRSLREARLAADHVGVRLPLLGLHHQRERRGHRPGRRHLVHPGARLQGL</sequence>
<dbReference type="GO" id="GO:0004720">
    <property type="term" value="F:protein-lysine 6-oxidase activity"/>
    <property type="evidence" value="ECO:0007669"/>
    <property type="project" value="TreeGrafter"/>
</dbReference>
<evidence type="ECO:0000313" key="4">
    <source>
        <dbReference type="Proteomes" id="UP000319771"/>
    </source>
</evidence>
<protein>
    <recommendedName>
        <fullName evidence="2">Peptidase C-terminal archaeal/bacterial domain-containing protein</fullName>
    </recommendedName>
</protein>
<comment type="caution">
    <text evidence="3">The sequence shown here is derived from an EMBL/GenBank/DDBJ whole genome shotgun (WGS) entry which is preliminary data.</text>
</comment>
<dbReference type="PRINTS" id="PR00074">
    <property type="entry name" value="LYSYLOXIDASE"/>
</dbReference>
<dbReference type="PANTHER" id="PTHR45817:SF4">
    <property type="entry name" value="LYSYL OXIDASE-LIKE-RELATED"/>
    <property type="match status" value="1"/>
</dbReference>
<feature type="compositionally biased region" description="Basic residues" evidence="1">
    <location>
        <begin position="400"/>
        <end position="414"/>
    </location>
</feature>